<feature type="transmembrane region" description="Helical" evidence="7">
    <location>
        <begin position="123"/>
        <end position="144"/>
    </location>
</feature>
<dbReference type="InterPro" id="IPR035906">
    <property type="entry name" value="MetI-like_sf"/>
</dbReference>
<dbReference type="PANTHER" id="PTHR30193:SF41">
    <property type="entry name" value="DIACETYLCHITOBIOSE UPTAKE SYSTEM PERMEASE PROTEIN NGCF"/>
    <property type="match status" value="1"/>
</dbReference>
<reference evidence="11" key="1">
    <citation type="submission" date="2016-03" db="EMBL/GenBank/DDBJ databases">
        <title>Complete genome sequence of the type strain Actinoalloteichus hymeniacidonis DSM 45092.</title>
        <authorList>
            <person name="Schaffert L."/>
            <person name="Albersmeier A."/>
            <person name="Winkler A."/>
            <person name="Kalinowski J."/>
            <person name="Zotchev S."/>
            <person name="Ruckert C."/>
        </authorList>
    </citation>
    <scope>NUCLEOTIDE SEQUENCE [LARGE SCALE GENOMIC DNA]</scope>
    <source>
        <strain evidence="11">HPA177(T) (DSM 45092(T))</strain>
    </source>
</reference>
<evidence type="ECO:0000256" key="3">
    <source>
        <dbReference type="ARBA" id="ARBA00022475"/>
    </source>
</evidence>
<evidence type="ECO:0000256" key="2">
    <source>
        <dbReference type="ARBA" id="ARBA00022448"/>
    </source>
</evidence>
<dbReference type="EMBL" id="CP014859">
    <property type="protein sequence ID" value="AOS61611.1"/>
    <property type="molecule type" value="Genomic_DNA"/>
</dbReference>
<keyword evidence="2 7" id="KW-0813">Transport</keyword>
<feature type="region of interest" description="Disordered" evidence="8">
    <location>
        <begin position="1"/>
        <end position="20"/>
    </location>
</feature>
<dbReference type="RefSeq" id="WP_069846629.1">
    <property type="nucleotide sequence ID" value="NZ_CP014859.1"/>
</dbReference>
<dbReference type="InterPro" id="IPR000515">
    <property type="entry name" value="MetI-like"/>
</dbReference>
<gene>
    <name evidence="10" type="ORF">TL08_03905</name>
</gene>
<dbReference type="Gene3D" id="1.10.3720.10">
    <property type="entry name" value="MetI-like"/>
    <property type="match status" value="1"/>
</dbReference>
<keyword evidence="5 7" id="KW-1133">Transmembrane helix</keyword>
<name>A0AAC9HMR2_9PSEU</name>
<keyword evidence="3" id="KW-1003">Cell membrane</keyword>
<accession>A0AAC9HMR2</accession>
<evidence type="ECO:0000259" key="9">
    <source>
        <dbReference type="PROSITE" id="PS50928"/>
    </source>
</evidence>
<dbReference type="GO" id="GO:0055085">
    <property type="term" value="P:transmembrane transport"/>
    <property type="evidence" value="ECO:0007669"/>
    <property type="project" value="InterPro"/>
</dbReference>
<evidence type="ECO:0000313" key="11">
    <source>
        <dbReference type="Proteomes" id="UP000095210"/>
    </source>
</evidence>
<evidence type="ECO:0000256" key="4">
    <source>
        <dbReference type="ARBA" id="ARBA00022692"/>
    </source>
</evidence>
<dbReference type="PANTHER" id="PTHR30193">
    <property type="entry name" value="ABC TRANSPORTER PERMEASE PROTEIN"/>
    <property type="match status" value="1"/>
</dbReference>
<feature type="transmembrane region" description="Helical" evidence="7">
    <location>
        <begin position="90"/>
        <end position="111"/>
    </location>
</feature>
<feature type="transmembrane region" description="Helical" evidence="7">
    <location>
        <begin position="172"/>
        <end position="195"/>
    </location>
</feature>
<feature type="transmembrane region" description="Helical" evidence="7">
    <location>
        <begin position="29"/>
        <end position="49"/>
    </location>
</feature>
<dbReference type="PROSITE" id="PS50928">
    <property type="entry name" value="ABC_TM1"/>
    <property type="match status" value="1"/>
</dbReference>
<keyword evidence="6 7" id="KW-0472">Membrane</keyword>
<feature type="transmembrane region" description="Helical" evidence="7">
    <location>
        <begin position="226"/>
        <end position="246"/>
    </location>
</feature>
<dbReference type="CDD" id="cd06261">
    <property type="entry name" value="TM_PBP2"/>
    <property type="match status" value="1"/>
</dbReference>
<proteinExistence type="inferred from homology"/>
<evidence type="ECO:0000256" key="8">
    <source>
        <dbReference type="SAM" id="MobiDB-lite"/>
    </source>
</evidence>
<evidence type="ECO:0000256" key="1">
    <source>
        <dbReference type="ARBA" id="ARBA00004651"/>
    </source>
</evidence>
<organism evidence="10 11">
    <name type="scientific">Actinoalloteichus hymeniacidonis</name>
    <dbReference type="NCBI Taxonomy" id="340345"/>
    <lineage>
        <taxon>Bacteria</taxon>
        <taxon>Bacillati</taxon>
        <taxon>Actinomycetota</taxon>
        <taxon>Actinomycetes</taxon>
        <taxon>Pseudonocardiales</taxon>
        <taxon>Pseudonocardiaceae</taxon>
        <taxon>Actinoalloteichus</taxon>
    </lineage>
</organism>
<dbReference type="InterPro" id="IPR051393">
    <property type="entry name" value="ABC_transporter_permease"/>
</dbReference>
<sequence length="311" mass="34573">MAVRSAARPSRLADPSGPRPNRRRTDFTGLYFVLPFFAFFVAFLIWPLLAGLGTSTTDAGLSTPGEFVGLDNFVAAFRDPDVWVSLGNTLWFTVLSTPLLVGIGLILALLVHQLTPGRWFWRLSFFAPFLLPATVVSLIFVWIFQPDFGLADGMLAAIGLNTDVGWLSDPSMAMFSIVLTTTWWTVGFNFLLYLAALQSIPQEYYEAAALDGADRWRQLWRITLPLLGRTTGLVLVLQLLASLKVFDQIYLMTSGGPGNSTIPVIQYVYEMGFTNFRIGYASAISYLFFAIVLVIALAQLRLFGNRKESDR</sequence>
<evidence type="ECO:0000313" key="10">
    <source>
        <dbReference type="EMBL" id="AOS61611.1"/>
    </source>
</evidence>
<dbReference type="SUPFAM" id="SSF161098">
    <property type="entry name" value="MetI-like"/>
    <property type="match status" value="1"/>
</dbReference>
<dbReference type="Pfam" id="PF00528">
    <property type="entry name" value="BPD_transp_1"/>
    <property type="match status" value="1"/>
</dbReference>
<comment type="similarity">
    <text evidence="7">Belongs to the binding-protein-dependent transport system permease family.</text>
</comment>
<comment type="subcellular location">
    <subcellularLocation>
        <location evidence="1 7">Cell membrane</location>
        <topology evidence="1 7">Multi-pass membrane protein</topology>
    </subcellularLocation>
</comment>
<dbReference type="GO" id="GO:0005886">
    <property type="term" value="C:plasma membrane"/>
    <property type="evidence" value="ECO:0007669"/>
    <property type="project" value="UniProtKB-SubCell"/>
</dbReference>
<keyword evidence="10" id="KW-0762">Sugar transport</keyword>
<keyword evidence="4 7" id="KW-0812">Transmembrane</keyword>
<dbReference type="Proteomes" id="UP000095210">
    <property type="component" value="Chromosome"/>
</dbReference>
<feature type="transmembrane region" description="Helical" evidence="7">
    <location>
        <begin position="278"/>
        <end position="303"/>
    </location>
</feature>
<evidence type="ECO:0000256" key="5">
    <source>
        <dbReference type="ARBA" id="ARBA00022989"/>
    </source>
</evidence>
<feature type="domain" description="ABC transmembrane type-1" evidence="9">
    <location>
        <begin position="86"/>
        <end position="299"/>
    </location>
</feature>
<keyword evidence="11" id="KW-1185">Reference proteome</keyword>
<evidence type="ECO:0000256" key="7">
    <source>
        <dbReference type="RuleBase" id="RU363032"/>
    </source>
</evidence>
<evidence type="ECO:0000256" key="6">
    <source>
        <dbReference type="ARBA" id="ARBA00023136"/>
    </source>
</evidence>
<dbReference type="KEGG" id="ahm:TL08_03905"/>
<dbReference type="AlphaFoldDB" id="A0AAC9HMR2"/>
<protein>
    <submittedName>
        <fullName evidence="10">Permease component of ABC-type sugar transporter</fullName>
    </submittedName>
</protein>